<evidence type="ECO:0000256" key="1">
    <source>
        <dbReference type="ARBA" id="ARBA00023125"/>
    </source>
</evidence>
<dbReference type="GO" id="GO:0003700">
    <property type="term" value="F:DNA-binding transcription factor activity"/>
    <property type="evidence" value="ECO:0007669"/>
    <property type="project" value="TreeGrafter"/>
</dbReference>
<name>A0A7G9S7W0_9MICO</name>
<reference evidence="3 4" key="1">
    <citation type="submission" date="2020-08" db="EMBL/GenBank/DDBJ databases">
        <title>Genome sequence of Leucobacter denitrificans KACC 14055T.</title>
        <authorList>
            <person name="Hyun D.-W."/>
            <person name="Bae J.-W."/>
        </authorList>
    </citation>
    <scope>NUCLEOTIDE SEQUENCE [LARGE SCALE GENOMIC DNA]</scope>
    <source>
        <strain evidence="3 4">KACC 14055</strain>
    </source>
</reference>
<dbReference type="InterPro" id="IPR036271">
    <property type="entry name" value="Tet_transcr_reg_TetR-rel_C_sf"/>
</dbReference>
<keyword evidence="4" id="KW-1185">Reference proteome</keyword>
<feature type="domain" description="BetI-type transcriptional repressor C-terminal" evidence="2">
    <location>
        <begin position="101"/>
        <end position="198"/>
    </location>
</feature>
<gene>
    <name evidence="3" type="ORF">H9L06_06190</name>
</gene>
<evidence type="ECO:0000259" key="2">
    <source>
        <dbReference type="Pfam" id="PF13977"/>
    </source>
</evidence>
<dbReference type="AlphaFoldDB" id="A0A7G9S7W0"/>
<organism evidence="3 4">
    <name type="scientific">Leucobacter denitrificans</name>
    <dbReference type="NCBI Taxonomy" id="683042"/>
    <lineage>
        <taxon>Bacteria</taxon>
        <taxon>Bacillati</taxon>
        <taxon>Actinomycetota</taxon>
        <taxon>Actinomycetes</taxon>
        <taxon>Micrococcales</taxon>
        <taxon>Microbacteriaceae</taxon>
        <taxon>Leucobacter</taxon>
    </lineage>
</organism>
<evidence type="ECO:0000313" key="3">
    <source>
        <dbReference type="EMBL" id="QNN63935.1"/>
    </source>
</evidence>
<dbReference type="InterPro" id="IPR009057">
    <property type="entry name" value="Homeodomain-like_sf"/>
</dbReference>
<dbReference type="SUPFAM" id="SSF46689">
    <property type="entry name" value="Homeodomain-like"/>
    <property type="match status" value="1"/>
</dbReference>
<dbReference type="Gene3D" id="1.10.357.10">
    <property type="entry name" value="Tetracycline Repressor, domain 2"/>
    <property type="match status" value="1"/>
</dbReference>
<dbReference type="Pfam" id="PF13977">
    <property type="entry name" value="TetR_C_6"/>
    <property type="match status" value="1"/>
</dbReference>
<dbReference type="KEGG" id="ldn:H9L06_06190"/>
<dbReference type="Proteomes" id="UP000515934">
    <property type="component" value="Chromosome"/>
</dbReference>
<keyword evidence="1" id="KW-0238">DNA-binding</keyword>
<proteinExistence type="predicted"/>
<dbReference type="PANTHER" id="PTHR30055:SF200">
    <property type="entry name" value="HTH-TYPE TRANSCRIPTIONAL REPRESSOR BDCR"/>
    <property type="match status" value="1"/>
</dbReference>
<protein>
    <submittedName>
        <fullName evidence="3">TetR family transcriptional regulator C-terminal domain-containing protein</fullName>
    </submittedName>
</protein>
<dbReference type="InterPro" id="IPR050109">
    <property type="entry name" value="HTH-type_TetR-like_transc_reg"/>
</dbReference>
<dbReference type="PANTHER" id="PTHR30055">
    <property type="entry name" value="HTH-TYPE TRANSCRIPTIONAL REGULATOR RUTR"/>
    <property type="match status" value="1"/>
</dbReference>
<evidence type="ECO:0000313" key="4">
    <source>
        <dbReference type="Proteomes" id="UP000515934"/>
    </source>
</evidence>
<sequence length="203" mass="21664">MPSRAAARTTRKSAAERRAEIASTAESIARESGLSSVTMRAVGARIGIAPTLVLHHAESMDLLVANTFERIVGSELGEVTELASQVREPGRALPELLKSVLDGSRTEVTRVWVESWVLGRENAELAARVRAQMDAWRALLANLIEAGEAAGVYRVADPLAVAGQLLGMIDGVGAHSLVGWQDDENRVDLMLRAVDAMLGVASD</sequence>
<dbReference type="GO" id="GO:0000976">
    <property type="term" value="F:transcription cis-regulatory region binding"/>
    <property type="evidence" value="ECO:0007669"/>
    <property type="project" value="TreeGrafter"/>
</dbReference>
<dbReference type="InterPro" id="IPR039538">
    <property type="entry name" value="BetI_C"/>
</dbReference>
<dbReference type="SUPFAM" id="SSF48498">
    <property type="entry name" value="Tetracyclin repressor-like, C-terminal domain"/>
    <property type="match status" value="1"/>
</dbReference>
<dbReference type="EMBL" id="CP060716">
    <property type="protein sequence ID" value="QNN63935.1"/>
    <property type="molecule type" value="Genomic_DNA"/>
</dbReference>
<accession>A0A7G9S7W0</accession>